<dbReference type="InterPro" id="IPR048466">
    <property type="entry name" value="DNA_pol3_delta-like_C"/>
</dbReference>
<dbReference type="GO" id="GO:0006261">
    <property type="term" value="P:DNA-templated DNA replication"/>
    <property type="evidence" value="ECO:0007669"/>
    <property type="project" value="TreeGrafter"/>
</dbReference>
<evidence type="ECO:0000259" key="9">
    <source>
        <dbReference type="Pfam" id="PF06144"/>
    </source>
</evidence>
<evidence type="ECO:0000256" key="1">
    <source>
        <dbReference type="ARBA" id="ARBA00012417"/>
    </source>
</evidence>
<dbReference type="Pfam" id="PF21694">
    <property type="entry name" value="DNA_pol3_delta_C"/>
    <property type="match status" value="1"/>
</dbReference>
<keyword evidence="6" id="KW-0239">DNA-directed DNA polymerase</keyword>
<evidence type="ECO:0000256" key="8">
    <source>
        <dbReference type="ARBA" id="ARBA00049244"/>
    </source>
</evidence>
<dbReference type="InterPro" id="IPR005790">
    <property type="entry name" value="DNA_polIII_delta"/>
</dbReference>
<dbReference type="OrthoDB" id="9775929at2"/>
<evidence type="ECO:0000259" key="10">
    <source>
        <dbReference type="Pfam" id="PF21694"/>
    </source>
</evidence>
<dbReference type="InterPro" id="IPR027417">
    <property type="entry name" value="P-loop_NTPase"/>
</dbReference>
<dbReference type="PANTHER" id="PTHR34388:SF1">
    <property type="entry name" value="DNA POLYMERASE III SUBUNIT DELTA"/>
    <property type="match status" value="1"/>
</dbReference>
<comment type="similarity">
    <text evidence="7">Belongs to the DNA polymerase HolA subunit family.</text>
</comment>
<dbReference type="SUPFAM" id="SSF52540">
    <property type="entry name" value="P-loop containing nucleoside triphosphate hydrolases"/>
    <property type="match status" value="1"/>
</dbReference>
<dbReference type="EC" id="2.7.7.7" evidence="1"/>
<dbReference type="Gene3D" id="1.20.272.10">
    <property type="match status" value="1"/>
</dbReference>
<dbReference type="eggNOG" id="COG1466">
    <property type="taxonomic scope" value="Bacteria"/>
</dbReference>
<dbReference type="PANTHER" id="PTHR34388">
    <property type="entry name" value="DNA POLYMERASE III SUBUNIT DELTA"/>
    <property type="match status" value="1"/>
</dbReference>
<keyword evidence="3" id="KW-0808">Transferase</keyword>
<evidence type="ECO:0000256" key="7">
    <source>
        <dbReference type="ARBA" id="ARBA00034754"/>
    </source>
</evidence>
<feature type="domain" description="DNA polymerase III delta N-terminal" evidence="9">
    <location>
        <begin position="18"/>
        <end position="123"/>
    </location>
</feature>
<dbReference type="NCBIfam" id="TIGR01128">
    <property type="entry name" value="holA"/>
    <property type="match status" value="1"/>
</dbReference>
<evidence type="ECO:0000313" key="11">
    <source>
        <dbReference type="EMBL" id="SET26922.1"/>
    </source>
</evidence>
<keyword evidence="5" id="KW-0235">DNA replication</keyword>
<dbReference type="STRING" id="1526.SAMN02910262_01731"/>
<sequence length="326" mass="36875">MSNVLDEDIKKKSFHTLYLLYGEEDFLRQSYKKQLCQAMTGGDDMNFNTFHGKDISVNEIISLADTLPFFAERRVLLIEDSGFFKKSPEDLVKYLPDMPDTTSIVFSETEVDKRSALYKKVKDLGLISEMAKQENGDLAVWAAKYLAHSGKKVTRQTMDEFLMRTGNDMSNIRSELEKLISYVGEKDVVESEDVAAVTTMQVESRIFDLVDALVSGKMSQAMKLYEDLTALKEPPMRILFLITRQFNQLLLVKDMQAGRADRAAIAKAAKVPPFAVRKLEAQAGTFSRKQVLSCVQTAVELEEAVKTGKLSDRMAVELMITRKYKN</sequence>
<evidence type="ECO:0000256" key="3">
    <source>
        <dbReference type="ARBA" id="ARBA00022679"/>
    </source>
</evidence>
<dbReference type="InterPro" id="IPR008921">
    <property type="entry name" value="DNA_pol3_clamp-load_cplx_C"/>
</dbReference>
<dbReference type="Gene3D" id="1.10.8.60">
    <property type="match status" value="1"/>
</dbReference>
<evidence type="ECO:0000256" key="5">
    <source>
        <dbReference type="ARBA" id="ARBA00022705"/>
    </source>
</evidence>
<keyword evidence="4" id="KW-0548">Nucleotidyltransferase</keyword>
<accession>A0A1I0D470</accession>
<evidence type="ECO:0000256" key="4">
    <source>
        <dbReference type="ARBA" id="ARBA00022695"/>
    </source>
</evidence>
<feature type="domain" description="DNA polymerase III delta subunit-like C-terminal" evidence="10">
    <location>
        <begin position="203"/>
        <end position="322"/>
    </location>
</feature>
<evidence type="ECO:0000256" key="6">
    <source>
        <dbReference type="ARBA" id="ARBA00022932"/>
    </source>
</evidence>
<dbReference type="Pfam" id="PF06144">
    <property type="entry name" value="DNA_pol3_delta"/>
    <property type="match status" value="1"/>
</dbReference>
<dbReference type="EMBL" id="FOIL01000010">
    <property type="protein sequence ID" value="SET26922.1"/>
    <property type="molecule type" value="Genomic_DNA"/>
</dbReference>
<dbReference type="GO" id="GO:0003887">
    <property type="term" value="F:DNA-directed DNA polymerase activity"/>
    <property type="evidence" value="ECO:0007669"/>
    <property type="project" value="UniProtKB-KW"/>
</dbReference>
<dbReference type="RefSeq" id="WP_074649024.1">
    <property type="nucleotide sequence ID" value="NZ_FOIL01000010.1"/>
</dbReference>
<reference evidence="11 12" key="1">
    <citation type="submission" date="2016-10" db="EMBL/GenBank/DDBJ databases">
        <authorList>
            <person name="de Groot N.N."/>
        </authorList>
    </citation>
    <scope>NUCLEOTIDE SEQUENCE [LARGE SCALE GENOMIC DNA]</scope>
    <source>
        <strain evidence="11 12">KH1P1</strain>
    </source>
</reference>
<keyword evidence="12" id="KW-1185">Reference proteome</keyword>
<dbReference type="Gene3D" id="3.40.50.300">
    <property type="entry name" value="P-loop containing nucleotide triphosphate hydrolases"/>
    <property type="match status" value="1"/>
</dbReference>
<dbReference type="GO" id="GO:0009360">
    <property type="term" value="C:DNA polymerase III complex"/>
    <property type="evidence" value="ECO:0007669"/>
    <property type="project" value="InterPro"/>
</dbReference>
<comment type="catalytic activity">
    <reaction evidence="8">
        <text>DNA(n) + a 2'-deoxyribonucleoside 5'-triphosphate = DNA(n+1) + diphosphate</text>
        <dbReference type="Rhea" id="RHEA:22508"/>
        <dbReference type="Rhea" id="RHEA-COMP:17339"/>
        <dbReference type="Rhea" id="RHEA-COMP:17340"/>
        <dbReference type="ChEBI" id="CHEBI:33019"/>
        <dbReference type="ChEBI" id="CHEBI:61560"/>
        <dbReference type="ChEBI" id="CHEBI:173112"/>
        <dbReference type="EC" id="2.7.7.7"/>
    </reaction>
</comment>
<gene>
    <name evidence="11" type="ORF">SAMN04487771_101030</name>
</gene>
<dbReference type="Proteomes" id="UP000199820">
    <property type="component" value="Unassembled WGS sequence"/>
</dbReference>
<dbReference type="InterPro" id="IPR010372">
    <property type="entry name" value="DNA_pol3_delta_N"/>
</dbReference>
<protein>
    <recommendedName>
        <fullName evidence="2">DNA polymerase III subunit delta</fullName>
        <ecNumber evidence="1">2.7.7.7</ecNumber>
    </recommendedName>
</protein>
<proteinExistence type="inferred from homology"/>
<evidence type="ECO:0000313" key="12">
    <source>
        <dbReference type="Proteomes" id="UP000199820"/>
    </source>
</evidence>
<organism evidence="11 12">
    <name type="scientific">[Clostridium] aminophilum</name>
    <dbReference type="NCBI Taxonomy" id="1526"/>
    <lineage>
        <taxon>Bacteria</taxon>
        <taxon>Bacillati</taxon>
        <taxon>Bacillota</taxon>
        <taxon>Clostridia</taxon>
        <taxon>Lachnospirales</taxon>
        <taxon>Lachnospiraceae</taxon>
    </lineage>
</organism>
<dbReference type="SUPFAM" id="SSF48019">
    <property type="entry name" value="post-AAA+ oligomerization domain-like"/>
    <property type="match status" value="1"/>
</dbReference>
<name>A0A1I0D470_9FIRM</name>
<dbReference type="AlphaFoldDB" id="A0A1I0D470"/>
<evidence type="ECO:0000256" key="2">
    <source>
        <dbReference type="ARBA" id="ARBA00017703"/>
    </source>
</evidence>
<dbReference type="GO" id="GO:0003677">
    <property type="term" value="F:DNA binding"/>
    <property type="evidence" value="ECO:0007669"/>
    <property type="project" value="InterPro"/>
</dbReference>